<dbReference type="EMBL" id="JBHXCV010000003">
    <property type="protein sequence ID" value="MFD6792871.1"/>
    <property type="molecule type" value="Genomic_DNA"/>
</dbReference>
<comment type="similarity">
    <text evidence="1">Belongs to the aldehyde dehydrogenase family.</text>
</comment>
<protein>
    <submittedName>
        <fullName evidence="5">Aldehyde dehydrogenase family protein</fullName>
    </submittedName>
</protein>
<feature type="region of interest" description="Disordered" evidence="3">
    <location>
        <begin position="22"/>
        <end position="43"/>
    </location>
</feature>
<organism evidence="5 6">
    <name type="scientific">Prauserella salsuginis</name>
    <dbReference type="NCBI Taxonomy" id="387889"/>
    <lineage>
        <taxon>Bacteria</taxon>
        <taxon>Bacillati</taxon>
        <taxon>Actinomycetota</taxon>
        <taxon>Actinomycetes</taxon>
        <taxon>Pseudonocardiales</taxon>
        <taxon>Pseudonocardiaceae</taxon>
        <taxon>Prauserella</taxon>
        <taxon>Prauserella salsuginis group</taxon>
    </lineage>
</organism>
<evidence type="ECO:0000256" key="2">
    <source>
        <dbReference type="ARBA" id="ARBA00023002"/>
    </source>
</evidence>
<feature type="domain" description="Aldehyde dehydrogenase" evidence="4">
    <location>
        <begin position="25"/>
        <end position="467"/>
    </location>
</feature>
<proteinExistence type="inferred from homology"/>
<evidence type="ECO:0000313" key="6">
    <source>
        <dbReference type="Proteomes" id="UP001598673"/>
    </source>
</evidence>
<dbReference type="PANTHER" id="PTHR42804">
    <property type="entry name" value="ALDEHYDE DEHYDROGENASE"/>
    <property type="match status" value="1"/>
</dbReference>
<dbReference type="Gene3D" id="3.40.309.10">
    <property type="entry name" value="Aldehyde Dehydrogenase, Chain A, domain 2"/>
    <property type="match status" value="1"/>
</dbReference>
<dbReference type="RefSeq" id="WP_258937644.1">
    <property type="nucleotide sequence ID" value="NZ_JANBBF010000012.1"/>
</dbReference>
<dbReference type="InterPro" id="IPR016163">
    <property type="entry name" value="Ald_DH_C"/>
</dbReference>
<dbReference type="InterPro" id="IPR015590">
    <property type="entry name" value="Aldehyde_DH_dom"/>
</dbReference>
<keyword evidence="6" id="KW-1185">Reference proteome</keyword>
<evidence type="ECO:0000256" key="3">
    <source>
        <dbReference type="SAM" id="MobiDB-lite"/>
    </source>
</evidence>
<dbReference type="SUPFAM" id="SSF53720">
    <property type="entry name" value="ALDH-like"/>
    <property type="match status" value="1"/>
</dbReference>
<dbReference type="Gene3D" id="3.40.605.10">
    <property type="entry name" value="Aldehyde Dehydrogenase, Chain A, domain 1"/>
    <property type="match status" value="1"/>
</dbReference>
<dbReference type="CDD" id="cd07078">
    <property type="entry name" value="ALDH"/>
    <property type="match status" value="1"/>
</dbReference>
<reference evidence="5 6" key="1">
    <citation type="submission" date="2024-09" db="EMBL/GenBank/DDBJ databases">
        <title>The Natural Products Discovery Center: Release of the First 8490 Sequenced Strains for Exploring Actinobacteria Biosynthetic Diversity.</title>
        <authorList>
            <person name="Kalkreuter E."/>
            <person name="Kautsar S.A."/>
            <person name="Yang D."/>
            <person name="Bader C.D."/>
            <person name="Teijaro C.N."/>
            <person name="Fluegel L."/>
            <person name="Davis C.M."/>
            <person name="Simpson J.R."/>
            <person name="Lauterbach L."/>
            <person name="Steele A.D."/>
            <person name="Gui C."/>
            <person name="Meng S."/>
            <person name="Li G."/>
            <person name="Viehrig K."/>
            <person name="Ye F."/>
            <person name="Su P."/>
            <person name="Kiefer A.F."/>
            <person name="Nichols A."/>
            <person name="Cepeda A.J."/>
            <person name="Yan W."/>
            <person name="Fan B."/>
            <person name="Jiang Y."/>
            <person name="Adhikari A."/>
            <person name="Zheng C.-J."/>
            <person name="Schuster L."/>
            <person name="Cowan T.M."/>
            <person name="Smanski M.J."/>
            <person name="Chevrette M.G."/>
            <person name="De Carvalho L.P.S."/>
            <person name="Shen B."/>
        </authorList>
    </citation>
    <scope>NUCLEOTIDE SEQUENCE [LARGE SCALE GENOMIC DNA]</scope>
    <source>
        <strain evidence="5 6">NPDC060353</strain>
    </source>
</reference>
<name>A0ABW6G0Z6_9PSEU</name>
<dbReference type="Pfam" id="PF00171">
    <property type="entry name" value="Aldedh"/>
    <property type="match status" value="1"/>
</dbReference>
<dbReference type="InterPro" id="IPR016162">
    <property type="entry name" value="Ald_DH_N"/>
</dbReference>
<gene>
    <name evidence="5" type="ORF">ACFWGY_06005</name>
</gene>
<accession>A0ABW6G0Z6</accession>
<dbReference type="InterPro" id="IPR016161">
    <property type="entry name" value="Ald_DH/histidinol_DH"/>
</dbReference>
<sequence>MPFPAPSTWINGRAEQSHIADGASLRDPNTGAELASSRSSSSEQIDRAVAAATGAHADGRWSSLGAERRAPLLHALADGLDARAGEIARLDALNSGVPISVTRLFASSNGDTVRSAADRALALGDAEAVPADDRDVRIHRVPWGPAALLMPWNAPSAMAVKKLGFALAAGASAVMKPSPASPWSALLVAEAAAEAGLPEGVVNLVLGGAEAGAQLVEDRRIAAISMTGATPTGRAIAAAAAPRFARLRLELGSNNPAIVLPDADIEATARALVAGAMKLSGQWCEAPRRVLAASTVHDRLVEVLRTELATLRIGSSLDDTTTLGPVAFEGRRLELTTQRDGLAARGATIIEVGTTPDEGFFFPPTLAVGDDIEPDSEIFGPLLSVEAFDAVEDAVRRANSGQVGLAGYVFSDDIDEASSLGAALVAGEVKVNGTSVLDMSPHSAQSFFGSSGIGGHSDAELLEFFVGKRIVGTDAPGLPL</sequence>
<evidence type="ECO:0000259" key="4">
    <source>
        <dbReference type="Pfam" id="PF00171"/>
    </source>
</evidence>
<evidence type="ECO:0000256" key="1">
    <source>
        <dbReference type="ARBA" id="ARBA00009986"/>
    </source>
</evidence>
<dbReference type="Proteomes" id="UP001598673">
    <property type="component" value="Unassembled WGS sequence"/>
</dbReference>
<dbReference type="PANTHER" id="PTHR42804:SF1">
    <property type="entry name" value="ALDEHYDE DEHYDROGENASE-RELATED"/>
    <property type="match status" value="1"/>
</dbReference>
<comment type="caution">
    <text evidence="5">The sequence shown here is derived from an EMBL/GenBank/DDBJ whole genome shotgun (WGS) entry which is preliminary data.</text>
</comment>
<evidence type="ECO:0000313" key="5">
    <source>
        <dbReference type="EMBL" id="MFD6792871.1"/>
    </source>
</evidence>
<keyword evidence="2" id="KW-0560">Oxidoreductase</keyword>